<dbReference type="Proteomes" id="UP000075606">
    <property type="component" value="Unassembled WGS sequence"/>
</dbReference>
<accession>A0A150X9G3</accession>
<gene>
    <name evidence="1" type="ORF">AWW68_11140</name>
</gene>
<protein>
    <submittedName>
        <fullName evidence="1">Uncharacterized protein</fullName>
    </submittedName>
</protein>
<keyword evidence="2" id="KW-1185">Reference proteome</keyword>
<dbReference type="AlphaFoldDB" id="A0A150X9G3"/>
<reference evidence="1 2" key="1">
    <citation type="submission" date="2016-01" db="EMBL/GenBank/DDBJ databases">
        <title>Genome sequencing of Roseivirga spongicola UST030701-084.</title>
        <authorList>
            <person name="Selvaratnam C."/>
            <person name="Thevarajoo S."/>
            <person name="Goh K.M."/>
            <person name="Ee R."/>
            <person name="Chan K.-G."/>
            <person name="Chong C.S."/>
        </authorList>
    </citation>
    <scope>NUCLEOTIDE SEQUENCE [LARGE SCALE GENOMIC DNA]</scope>
    <source>
        <strain evidence="1 2">UST030701-084</strain>
    </source>
</reference>
<name>A0A150X9G3_9BACT</name>
<dbReference type="RefSeq" id="WP_068221376.1">
    <property type="nucleotide sequence ID" value="NZ_CP139724.1"/>
</dbReference>
<evidence type="ECO:0000313" key="1">
    <source>
        <dbReference type="EMBL" id="KYG75343.1"/>
    </source>
</evidence>
<organism evidence="1 2">
    <name type="scientific">Roseivirga spongicola</name>
    <dbReference type="NCBI Taxonomy" id="333140"/>
    <lineage>
        <taxon>Bacteria</taxon>
        <taxon>Pseudomonadati</taxon>
        <taxon>Bacteroidota</taxon>
        <taxon>Cytophagia</taxon>
        <taxon>Cytophagales</taxon>
        <taxon>Roseivirgaceae</taxon>
        <taxon>Roseivirga</taxon>
    </lineage>
</organism>
<proteinExistence type="predicted"/>
<dbReference type="STRING" id="333140.AWW68_11140"/>
<dbReference type="EMBL" id="LRPC01000023">
    <property type="protein sequence ID" value="KYG75343.1"/>
    <property type="molecule type" value="Genomic_DNA"/>
</dbReference>
<comment type="caution">
    <text evidence="1">The sequence shown here is derived from an EMBL/GenBank/DDBJ whole genome shotgun (WGS) entry which is preliminary data.</text>
</comment>
<sequence>MEKLLDIKNSTKEELLNEYENCMNDWGKYSCDSFGYYIQALHREIVDRGGWSNKILSKVGI</sequence>
<evidence type="ECO:0000313" key="2">
    <source>
        <dbReference type="Proteomes" id="UP000075606"/>
    </source>
</evidence>